<dbReference type="InterPro" id="IPR002347">
    <property type="entry name" value="SDR_fam"/>
</dbReference>
<accession>A0A0P9DJD9</accession>
<dbReference type="CDD" id="cd05233">
    <property type="entry name" value="SDR_c"/>
    <property type="match status" value="1"/>
</dbReference>
<organism evidence="3 4">
    <name type="scientific">Kouleothrix aurantiaca</name>
    <dbReference type="NCBI Taxonomy" id="186479"/>
    <lineage>
        <taxon>Bacteria</taxon>
        <taxon>Bacillati</taxon>
        <taxon>Chloroflexota</taxon>
        <taxon>Chloroflexia</taxon>
        <taxon>Chloroflexales</taxon>
        <taxon>Roseiflexineae</taxon>
        <taxon>Roseiflexaceae</taxon>
        <taxon>Kouleothrix</taxon>
    </lineage>
</organism>
<dbReference type="AlphaFoldDB" id="A0A0P9DJD9"/>
<evidence type="ECO:0000256" key="2">
    <source>
        <dbReference type="ARBA" id="ARBA00023002"/>
    </source>
</evidence>
<dbReference type="InterPro" id="IPR036291">
    <property type="entry name" value="NAD(P)-bd_dom_sf"/>
</dbReference>
<dbReference type="Proteomes" id="UP000050509">
    <property type="component" value="Unassembled WGS sequence"/>
</dbReference>
<gene>
    <name evidence="3" type="ORF">SE17_29790</name>
</gene>
<dbReference type="EMBL" id="LJCR01001663">
    <property type="protein sequence ID" value="KPV49940.1"/>
    <property type="molecule type" value="Genomic_DNA"/>
</dbReference>
<comment type="caution">
    <text evidence="3">The sequence shown here is derived from an EMBL/GenBank/DDBJ whole genome shotgun (WGS) entry which is preliminary data.</text>
</comment>
<comment type="similarity">
    <text evidence="1">Belongs to the short-chain dehydrogenases/reductases (SDR) family.</text>
</comment>
<dbReference type="Pfam" id="PF00106">
    <property type="entry name" value="adh_short"/>
    <property type="match status" value="1"/>
</dbReference>
<evidence type="ECO:0000256" key="1">
    <source>
        <dbReference type="ARBA" id="ARBA00006484"/>
    </source>
</evidence>
<dbReference type="PANTHER" id="PTHR43669">
    <property type="entry name" value="5-KETO-D-GLUCONATE 5-REDUCTASE"/>
    <property type="match status" value="1"/>
</dbReference>
<evidence type="ECO:0000313" key="4">
    <source>
        <dbReference type="Proteomes" id="UP000050509"/>
    </source>
</evidence>
<reference evidence="3 4" key="1">
    <citation type="submission" date="2015-09" db="EMBL/GenBank/DDBJ databases">
        <title>Draft genome sequence of Kouleothrix aurantiaca JCM 19913.</title>
        <authorList>
            <person name="Hemp J."/>
        </authorList>
    </citation>
    <scope>NUCLEOTIDE SEQUENCE [LARGE SCALE GENOMIC DNA]</scope>
    <source>
        <strain evidence="3 4">COM-B</strain>
    </source>
</reference>
<evidence type="ECO:0000313" key="3">
    <source>
        <dbReference type="EMBL" id="KPV49940.1"/>
    </source>
</evidence>
<keyword evidence="2" id="KW-0560">Oxidoreductase</keyword>
<sequence length="155" mass="15680">MLLQNKVAVIYGAGGSIGGAIARAYAREGAQVFLSGRAQANVDAVAQGIRASGGSAETAVVDALDEAAVNAFADKVAAQAGRIDISCNVIGVGDVQRPLMDLSVDEFVQPIVNLMRTQFITGKAAARHMLEHGGGVIVQFGGGGPQTVAGIGGFK</sequence>
<feature type="non-terminal residue" evidence="3">
    <location>
        <position position="155"/>
    </location>
</feature>
<protein>
    <submittedName>
        <fullName evidence="3">3-oxoacyl-ACP reductase</fullName>
    </submittedName>
</protein>
<dbReference type="GO" id="GO:0016491">
    <property type="term" value="F:oxidoreductase activity"/>
    <property type="evidence" value="ECO:0007669"/>
    <property type="project" value="UniProtKB-KW"/>
</dbReference>
<name>A0A0P9DJD9_9CHLR</name>
<dbReference type="SUPFAM" id="SSF51735">
    <property type="entry name" value="NAD(P)-binding Rossmann-fold domains"/>
    <property type="match status" value="1"/>
</dbReference>
<dbReference type="PANTHER" id="PTHR43669:SF3">
    <property type="entry name" value="ALCOHOL DEHYDROGENASE, PUTATIVE (AFU_ORTHOLOGUE AFUA_3G03445)-RELATED"/>
    <property type="match status" value="1"/>
</dbReference>
<dbReference type="Gene3D" id="3.40.50.720">
    <property type="entry name" value="NAD(P)-binding Rossmann-like Domain"/>
    <property type="match status" value="1"/>
</dbReference>
<proteinExistence type="inferred from homology"/>
<keyword evidence="4" id="KW-1185">Reference proteome</keyword>